<dbReference type="InterPro" id="IPR018313">
    <property type="entry name" value="SBP_3_CS"/>
</dbReference>
<evidence type="ECO:0000256" key="1">
    <source>
        <dbReference type="ARBA" id="ARBA00004196"/>
    </source>
</evidence>
<evidence type="ECO:0000256" key="2">
    <source>
        <dbReference type="ARBA" id="ARBA00010333"/>
    </source>
</evidence>
<dbReference type="PROSITE" id="PS01039">
    <property type="entry name" value="SBP_BACTERIAL_3"/>
    <property type="match status" value="1"/>
</dbReference>
<comment type="subcellular location">
    <subcellularLocation>
        <location evidence="1">Cell envelope</location>
    </subcellularLocation>
</comment>
<comment type="caution">
    <text evidence="7">The sequence shown here is derived from an EMBL/GenBank/DDBJ whole genome shotgun (WGS) entry which is preliminary data.</text>
</comment>
<organism evidence="7 8">
    <name type="scientific">Castellaniella hirudinis</name>
    <dbReference type="NCBI Taxonomy" id="1144617"/>
    <lineage>
        <taxon>Bacteria</taxon>
        <taxon>Pseudomonadati</taxon>
        <taxon>Pseudomonadota</taxon>
        <taxon>Betaproteobacteria</taxon>
        <taxon>Burkholderiales</taxon>
        <taxon>Alcaligenaceae</taxon>
        <taxon>Castellaniella</taxon>
    </lineage>
</organism>
<evidence type="ECO:0000313" key="8">
    <source>
        <dbReference type="Proteomes" id="UP001595756"/>
    </source>
</evidence>
<dbReference type="PROSITE" id="PS51318">
    <property type="entry name" value="TAT"/>
    <property type="match status" value="1"/>
</dbReference>
<evidence type="ECO:0000313" key="7">
    <source>
        <dbReference type="EMBL" id="MFC4299070.1"/>
    </source>
</evidence>
<evidence type="ECO:0000256" key="5">
    <source>
        <dbReference type="SAM" id="SignalP"/>
    </source>
</evidence>
<evidence type="ECO:0000256" key="3">
    <source>
        <dbReference type="ARBA" id="ARBA00022729"/>
    </source>
</evidence>
<dbReference type="InterPro" id="IPR001638">
    <property type="entry name" value="Solute-binding_3/MltF_N"/>
</dbReference>
<sequence>MMKTSASLHPAGRMRRLLLSAAATLALGSVLAPAAQAQSVAAVKASGVLKAGVQVAQVPWGFTDGQGKLTGFEVEFVRMVAKDLGVQPQIVPVTPANRTAALLTGQVDMLAAVMGIFPDRQKVVLFSRPYAVNENVVIAKAGPQMKGWEDLKGMRIGVPRGTPQDKALTDAKVPDAKLMRFDDDASTVQALVSGQVDAIGAAVTQVGNLAQVAGAGKYESRLVLSRVYDGVAVRPGEREWVDYLNDLISRKLADGELPALYKQWIGKDLPADMPDTGEGDAPLPVIVTR</sequence>
<keyword evidence="8" id="KW-1185">Reference proteome</keyword>
<dbReference type="Proteomes" id="UP001595756">
    <property type="component" value="Unassembled WGS sequence"/>
</dbReference>
<protein>
    <submittedName>
        <fullName evidence="7">Transporter substrate-binding domain-containing protein</fullName>
    </submittedName>
</protein>
<reference evidence="8" key="1">
    <citation type="journal article" date="2019" name="Int. J. Syst. Evol. Microbiol.">
        <title>The Global Catalogue of Microorganisms (GCM) 10K type strain sequencing project: providing services to taxonomists for standard genome sequencing and annotation.</title>
        <authorList>
            <consortium name="The Broad Institute Genomics Platform"/>
            <consortium name="The Broad Institute Genome Sequencing Center for Infectious Disease"/>
            <person name="Wu L."/>
            <person name="Ma J."/>
        </authorList>
    </citation>
    <scope>NUCLEOTIDE SEQUENCE [LARGE SCALE GENOMIC DNA]</scope>
    <source>
        <strain evidence="8">CGMCC 1.19029</strain>
    </source>
</reference>
<dbReference type="SMART" id="SM00062">
    <property type="entry name" value="PBPb"/>
    <property type="match status" value="1"/>
</dbReference>
<proteinExistence type="inferred from homology"/>
<dbReference type="Gene3D" id="3.40.190.10">
    <property type="entry name" value="Periplasmic binding protein-like II"/>
    <property type="match status" value="2"/>
</dbReference>
<name>A0ABV8S089_9BURK</name>
<dbReference type="Pfam" id="PF00497">
    <property type="entry name" value="SBP_bac_3"/>
    <property type="match status" value="1"/>
</dbReference>
<dbReference type="PANTHER" id="PTHR35936:SF17">
    <property type="entry name" value="ARGININE-BINDING EXTRACELLULAR PROTEIN ARTP"/>
    <property type="match status" value="1"/>
</dbReference>
<feature type="chain" id="PRO_5047381673" evidence="5">
    <location>
        <begin position="35"/>
        <end position="289"/>
    </location>
</feature>
<comment type="similarity">
    <text evidence="2 4">Belongs to the bacterial solute-binding protein 3 family.</text>
</comment>
<keyword evidence="3 5" id="KW-0732">Signal</keyword>
<feature type="signal peptide" evidence="5">
    <location>
        <begin position="1"/>
        <end position="34"/>
    </location>
</feature>
<dbReference type="RefSeq" id="WP_376813629.1">
    <property type="nucleotide sequence ID" value="NZ_JBHSDY010000009.1"/>
</dbReference>
<dbReference type="PANTHER" id="PTHR35936">
    <property type="entry name" value="MEMBRANE-BOUND LYTIC MUREIN TRANSGLYCOSYLASE F"/>
    <property type="match status" value="1"/>
</dbReference>
<evidence type="ECO:0000256" key="4">
    <source>
        <dbReference type="RuleBase" id="RU003744"/>
    </source>
</evidence>
<evidence type="ECO:0000259" key="6">
    <source>
        <dbReference type="SMART" id="SM00062"/>
    </source>
</evidence>
<dbReference type="EMBL" id="JBHSDY010000009">
    <property type="protein sequence ID" value="MFC4299070.1"/>
    <property type="molecule type" value="Genomic_DNA"/>
</dbReference>
<accession>A0ABV8S089</accession>
<gene>
    <name evidence="7" type="ORF">ACFO0J_13565</name>
</gene>
<dbReference type="InterPro" id="IPR006311">
    <property type="entry name" value="TAT_signal"/>
</dbReference>
<feature type="domain" description="Solute-binding protein family 3/N-terminal" evidence="6">
    <location>
        <begin position="48"/>
        <end position="268"/>
    </location>
</feature>
<dbReference type="SUPFAM" id="SSF53850">
    <property type="entry name" value="Periplasmic binding protein-like II"/>
    <property type="match status" value="1"/>
</dbReference>